<evidence type="ECO:0000313" key="1">
    <source>
        <dbReference type="EMBL" id="EGJ67203.1"/>
    </source>
</evidence>
<proteinExistence type="predicted"/>
<accession>A0A828SR96</accession>
<protein>
    <submittedName>
        <fullName evidence="1">Uncharacterized protein</fullName>
    </submittedName>
</protein>
<dbReference type="EMBL" id="ACYS02000162">
    <property type="protein sequence ID" value="EGJ67203.1"/>
    <property type="molecule type" value="Genomic_DNA"/>
</dbReference>
<gene>
    <name evidence="1" type="ORF">HMPREF0022_03065</name>
</gene>
<dbReference type="AlphaFoldDB" id="A0A828SR96"/>
<sequence>MYTNHGIAYFYFSFLHKKQHVNMLFYSICGMDINHPPQQNSIFML</sequence>
<reference evidence="1 2" key="1">
    <citation type="submission" date="2011-04" db="EMBL/GenBank/DDBJ databases">
        <authorList>
            <person name="Weinstock G."/>
            <person name="Sodergren E."/>
            <person name="Clifton S."/>
            <person name="Fulton L."/>
            <person name="Fulton B."/>
            <person name="Courtney L."/>
            <person name="Fronick C."/>
            <person name="Harrison M."/>
            <person name="Strong C."/>
            <person name="Farmer C."/>
            <person name="Delahaunty K."/>
            <person name="Markovic C."/>
            <person name="Hall O."/>
            <person name="Minx P."/>
            <person name="Tomlinson C."/>
            <person name="Mitreva M."/>
            <person name="Hou S."/>
            <person name="Chen J."/>
            <person name="Wollam A."/>
            <person name="Pepin K.H."/>
            <person name="Johnson M."/>
            <person name="Bhonagiri V."/>
            <person name="Zhang X."/>
            <person name="Suruliraj S."/>
            <person name="Warren W."/>
            <person name="Chinwalla A."/>
            <person name="Mardis E.R."/>
            <person name="Wilson R.K."/>
        </authorList>
    </citation>
    <scope>NUCLEOTIDE SEQUENCE [LARGE SCALE GENOMIC DNA]</scope>
    <source>
        <strain evidence="1 2">6014059</strain>
    </source>
</reference>
<dbReference type="Proteomes" id="UP000003204">
    <property type="component" value="Unassembled WGS sequence"/>
</dbReference>
<evidence type="ECO:0000313" key="2">
    <source>
        <dbReference type="Proteomes" id="UP000003204"/>
    </source>
</evidence>
<name>A0A828SR96_ACIBA</name>
<comment type="caution">
    <text evidence="1">The sequence shown here is derived from an EMBL/GenBank/DDBJ whole genome shotgun (WGS) entry which is preliminary data.</text>
</comment>
<organism evidence="1 2">
    <name type="scientific">Acinetobacter baumannii 6014059</name>
    <dbReference type="NCBI Taxonomy" id="525242"/>
    <lineage>
        <taxon>Bacteria</taxon>
        <taxon>Pseudomonadati</taxon>
        <taxon>Pseudomonadota</taxon>
        <taxon>Gammaproteobacteria</taxon>
        <taxon>Moraxellales</taxon>
        <taxon>Moraxellaceae</taxon>
        <taxon>Acinetobacter</taxon>
        <taxon>Acinetobacter calcoaceticus/baumannii complex</taxon>
    </lineage>
</organism>